<dbReference type="EMBL" id="CAXJRC010000044">
    <property type="protein sequence ID" value="CAL2108319.1"/>
    <property type="molecule type" value="Genomic_DNA"/>
</dbReference>
<dbReference type="PANTHER" id="PTHR11575">
    <property type="entry name" value="5'-NUCLEOTIDASE-RELATED"/>
    <property type="match status" value="1"/>
</dbReference>
<dbReference type="PANTHER" id="PTHR11575:SF24">
    <property type="entry name" value="5'-NUCLEOTIDASE"/>
    <property type="match status" value="1"/>
</dbReference>
<evidence type="ECO:0000259" key="1">
    <source>
        <dbReference type="Pfam" id="PF02872"/>
    </source>
</evidence>
<sequence length="282" mass="32223">MNVIKSNGQGFFTLFHSIEFITKTIIKKENTMFQSKSLYFIFIFLAMFSCKKKETQLTKITAKNIAVDTKIQASSTIDSVINPYKEKLEAQMQQVLSYTPKDLVKTDGEMQSSLGNLLADLCFDIANPIFNKQTNEFIDFAMFNHGGMRARISKGDIRVNDAFKLMPFENELVVAEITGEKMMELVKYFKESKRAHPLSNNIELSINQADFNLKINGKKFDKNKTYKVLTSDYLQNGGSNMVFFKNPKKLTIIGCKVRDAIIGYFKKVDTIKTTIDNRITIK</sequence>
<dbReference type="Gene3D" id="3.90.780.10">
    <property type="entry name" value="5'-Nucleotidase, C-terminal domain"/>
    <property type="match status" value="1"/>
</dbReference>
<dbReference type="SUPFAM" id="SSF55816">
    <property type="entry name" value="5'-nucleotidase (syn. UDP-sugar hydrolase), C-terminal domain"/>
    <property type="match status" value="1"/>
</dbReference>
<comment type="caution">
    <text evidence="2">The sequence shown here is derived from an EMBL/GenBank/DDBJ whole genome shotgun (WGS) entry which is preliminary data.</text>
</comment>
<evidence type="ECO:0000313" key="3">
    <source>
        <dbReference type="Proteomes" id="UP001497602"/>
    </source>
</evidence>
<dbReference type="InterPro" id="IPR036907">
    <property type="entry name" value="5'-Nucleotdase_C_sf"/>
</dbReference>
<feature type="domain" description="5'-Nucleotidase C-terminal" evidence="1">
    <location>
        <begin position="109"/>
        <end position="244"/>
    </location>
</feature>
<dbReference type="InterPro" id="IPR008334">
    <property type="entry name" value="5'-Nucleotdase_C"/>
</dbReference>
<dbReference type="InterPro" id="IPR006179">
    <property type="entry name" value="5_nucleotidase/apyrase"/>
</dbReference>
<proteinExistence type="predicted"/>
<keyword evidence="2" id="KW-0378">Hydrolase</keyword>
<name>A0ABM9PRA2_9FLAO</name>
<protein>
    <submittedName>
        <fullName evidence="2">UDP-sugar hydrolase</fullName>
    </submittedName>
</protein>
<dbReference type="GO" id="GO:0016787">
    <property type="term" value="F:hydrolase activity"/>
    <property type="evidence" value="ECO:0007669"/>
    <property type="project" value="UniProtKB-KW"/>
</dbReference>
<dbReference type="Proteomes" id="UP001497602">
    <property type="component" value="Unassembled WGS sequence"/>
</dbReference>
<evidence type="ECO:0000313" key="2">
    <source>
        <dbReference type="EMBL" id="CAL2108319.1"/>
    </source>
</evidence>
<accession>A0ABM9PRA2</accession>
<reference evidence="2 3" key="1">
    <citation type="submission" date="2024-05" db="EMBL/GenBank/DDBJ databases">
        <authorList>
            <person name="Duchaud E."/>
        </authorList>
    </citation>
    <scope>NUCLEOTIDE SEQUENCE [LARGE SCALE GENOMIC DNA]</scope>
    <source>
        <strain evidence="2">Ena-SAMPLE-TAB-13-05-2024-13:56:06:370-140305</strain>
    </source>
</reference>
<organism evidence="2 3">
    <name type="scientific">Tenacibaculum vairaonense</name>
    <dbReference type="NCBI Taxonomy" id="3137860"/>
    <lineage>
        <taxon>Bacteria</taxon>
        <taxon>Pseudomonadati</taxon>
        <taxon>Bacteroidota</taxon>
        <taxon>Flavobacteriia</taxon>
        <taxon>Flavobacteriales</taxon>
        <taxon>Flavobacteriaceae</taxon>
        <taxon>Tenacibaculum</taxon>
    </lineage>
</organism>
<dbReference type="PRINTS" id="PR01607">
    <property type="entry name" value="APYRASEFAMLY"/>
</dbReference>
<keyword evidence="3" id="KW-1185">Reference proteome</keyword>
<dbReference type="Pfam" id="PF02872">
    <property type="entry name" value="5_nucleotid_C"/>
    <property type="match status" value="1"/>
</dbReference>
<gene>
    <name evidence="2" type="ORF">T190115A13A_70092</name>
</gene>